<keyword evidence="6" id="KW-0808">Transferase</keyword>
<dbReference type="InterPro" id="IPR003661">
    <property type="entry name" value="HisK_dim/P_dom"/>
</dbReference>
<keyword evidence="7 15" id="KW-0812">Transmembrane</keyword>
<dbReference type="RefSeq" id="WP_153494382.1">
    <property type="nucleotide sequence ID" value="NZ_VDFN01000011.1"/>
</dbReference>
<dbReference type="SMART" id="SM00387">
    <property type="entry name" value="HATPase_c"/>
    <property type="match status" value="1"/>
</dbReference>
<dbReference type="PROSITE" id="PS50109">
    <property type="entry name" value="HIS_KIN"/>
    <property type="match status" value="1"/>
</dbReference>
<dbReference type="Gene3D" id="1.10.287.130">
    <property type="match status" value="1"/>
</dbReference>
<feature type="coiled-coil region" evidence="14">
    <location>
        <begin position="243"/>
        <end position="270"/>
    </location>
</feature>
<evidence type="ECO:0000259" key="18">
    <source>
        <dbReference type="PROSITE" id="PS50885"/>
    </source>
</evidence>
<dbReference type="CDD" id="cd00075">
    <property type="entry name" value="HATPase"/>
    <property type="match status" value="1"/>
</dbReference>
<dbReference type="NCBIfam" id="NF033092">
    <property type="entry name" value="HK_WalK"/>
    <property type="match status" value="1"/>
</dbReference>
<keyword evidence="8" id="KW-0547">Nucleotide-binding</keyword>
<dbReference type="PROSITE" id="PS50112">
    <property type="entry name" value="PAS"/>
    <property type="match status" value="1"/>
</dbReference>
<keyword evidence="9 19" id="KW-0418">Kinase</keyword>
<dbReference type="Pfam" id="PF02518">
    <property type="entry name" value="HATPase_c"/>
    <property type="match status" value="1"/>
</dbReference>
<evidence type="ECO:0000256" key="4">
    <source>
        <dbReference type="ARBA" id="ARBA00022475"/>
    </source>
</evidence>
<reference evidence="19 20" key="1">
    <citation type="journal article" date="2019" name="Syst. Appl. Microbiol.">
        <title>Polyphasic characterization of two novel Lactobacillus spp. isolated from blown salami packages: Description of Lactobacillus halodurans sp. nov. and Lactobacillus salsicarnum sp. nov.</title>
        <authorList>
            <person name="Schuster J.A."/>
            <person name="Klingl A."/>
            <person name="Vogel R.F."/>
            <person name="Ehrmann M.A."/>
        </authorList>
    </citation>
    <scope>NUCLEOTIDE SEQUENCE [LARGE SCALE GENOMIC DNA]</scope>
    <source>
        <strain evidence="19 20">TMW 1.2098</strain>
    </source>
</reference>
<dbReference type="CDD" id="cd06225">
    <property type="entry name" value="HAMP"/>
    <property type="match status" value="1"/>
</dbReference>
<dbReference type="SMART" id="SM00388">
    <property type="entry name" value="HisKA"/>
    <property type="match status" value="1"/>
</dbReference>
<dbReference type="Pfam" id="PF23846">
    <property type="entry name" value="Cache_WalK"/>
    <property type="match status" value="1"/>
</dbReference>
<evidence type="ECO:0000256" key="14">
    <source>
        <dbReference type="SAM" id="Coils"/>
    </source>
</evidence>
<evidence type="ECO:0000259" key="16">
    <source>
        <dbReference type="PROSITE" id="PS50109"/>
    </source>
</evidence>
<dbReference type="SUPFAM" id="SSF158472">
    <property type="entry name" value="HAMP domain-like"/>
    <property type="match status" value="1"/>
</dbReference>
<keyword evidence="5" id="KW-0597">Phosphoprotein</keyword>
<evidence type="ECO:0000313" key="20">
    <source>
        <dbReference type="Proteomes" id="UP000436655"/>
    </source>
</evidence>
<dbReference type="SUPFAM" id="SSF47384">
    <property type="entry name" value="Homodimeric domain of signal transducing histidine kinase"/>
    <property type="match status" value="1"/>
</dbReference>
<dbReference type="InterPro" id="IPR050351">
    <property type="entry name" value="BphY/WalK/GraS-like"/>
</dbReference>
<comment type="catalytic activity">
    <reaction evidence="1">
        <text>ATP + protein L-histidine = ADP + protein N-phospho-L-histidine.</text>
        <dbReference type="EC" id="2.7.13.3"/>
    </reaction>
</comment>
<dbReference type="PROSITE" id="PS50885">
    <property type="entry name" value="HAMP"/>
    <property type="match status" value="1"/>
</dbReference>
<evidence type="ECO:0000256" key="9">
    <source>
        <dbReference type="ARBA" id="ARBA00022777"/>
    </source>
</evidence>
<dbReference type="InterPro" id="IPR004358">
    <property type="entry name" value="Sig_transdc_His_kin-like_C"/>
</dbReference>
<organism evidence="19 20">
    <name type="scientific">Companilactobacillus mishanensis</name>
    <dbReference type="NCBI Taxonomy" id="2486008"/>
    <lineage>
        <taxon>Bacteria</taxon>
        <taxon>Bacillati</taxon>
        <taxon>Bacillota</taxon>
        <taxon>Bacilli</taxon>
        <taxon>Lactobacillales</taxon>
        <taxon>Lactobacillaceae</taxon>
        <taxon>Companilactobacillus</taxon>
    </lineage>
</organism>
<keyword evidence="11 15" id="KW-1133">Transmembrane helix</keyword>
<dbReference type="SUPFAM" id="SSF103190">
    <property type="entry name" value="Sensory domain-like"/>
    <property type="match status" value="1"/>
</dbReference>
<dbReference type="InterPro" id="IPR049814">
    <property type="entry name" value="Resp_reg_WalK"/>
</dbReference>
<feature type="domain" description="Histidine kinase" evidence="16">
    <location>
        <begin position="393"/>
        <end position="624"/>
    </location>
</feature>
<evidence type="ECO:0000256" key="6">
    <source>
        <dbReference type="ARBA" id="ARBA00022679"/>
    </source>
</evidence>
<dbReference type="Proteomes" id="UP000436655">
    <property type="component" value="Unassembled WGS sequence"/>
</dbReference>
<evidence type="ECO:0000313" key="19">
    <source>
        <dbReference type="EMBL" id="MQS45832.1"/>
    </source>
</evidence>
<dbReference type="InterPro" id="IPR036097">
    <property type="entry name" value="HisK_dim/P_sf"/>
</dbReference>
<evidence type="ECO:0000256" key="3">
    <source>
        <dbReference type="ARBA" id="ARBA00012438"/>
    </source>
</evidence>
<evidence type="ECO:0000256" key="1">
    <source>
        <dbReference type="ARBA" id="ARBA00000085"/>
    </source>
</evidence>
<protein>
    <recommendedName>
        <fullName evidence="3">histidine kinase</fullName>
        <ecNumber evidence="3">2.7.13.3</ecNumber>
    </recommendedName>
</protein>
<dbReference type="EC" id="2.7.13.3" evidence="3"/>
<dbReference type="Gene3D" id="3.30.450.20">
    <property type="entry name" value="PAS domain"/>
    <property type="match status" value="2"/>
</dbReference>
<dbReference type="PRINTS" id="PR00344">
    <property type="entry name" value="BCTRLSENSOR"/>
</dbReference>
<keyword evidence="12" id="KW-0902">Two-component regulatory system</keyword>
<dbReference type="EMBL" id="VDFN01000011">
    <property type="protein sequence ID" value="MQS45832.1"/>
    <property type="molecule type" value="Genomic_DNA"/>
</dbReference>
<dbReference type="InterPro" id="IPR057640">
    <property type="entry name" value="Cache_WalK"/>
</dbReference>
<comment type="subcellular location">
    <subcellularLocation>
        <location evidence="2">Cell membrane</location>
        <topology evidence="2">Multi-pass membrane protein</topology>
    </subcellularLocation>
</comment>
<dbReference type="CDD" id="cd00130">
    <property type="entry name" value="PAS"/>
    <property type="match status" value="1"/>
</dbReference>
<dbReference type="Gene3D" id="1.10.8.500">
    <property type="entry name" value="HAMP domain in histidine kinase"/>
    <property type="match status" value="1"/>
</dbReference>
<evidence type="ECO:0000256" key="2">
    <source>
        <dbReference type="ARBA" id="ARBA00004651"/>
    </source>
</evidence>
<dbReference type="InterPro" id="IPR005467">
    <property type="entry name" value="His_kinase_dom"/>
</dbReference>
<evidence type="ECO:0000256" key="11">
    <source>
        <dbReference type="ARBA" id="ARBA00022989"/>
    </source>
</evidence>
<evidence type="ECO:0000256" key="7">
    <source>
        <dbReference type="ARBA" id="ARBA00022692"/>
    </source>
</evidence>
<evidence type="ECO:0000256" key="12">
    <source>
        <dbReference type="ARBA" id="ARBA00023012"/>
    </source>
</evidence>
<evidence type="ECO:0000256" key="5">
    <source>
        <dbReference type="ARBA" id="ARBA00022553"/>
    </source>
</evidence>
<dbReference type="Pfam" id="PF00672">
    <property type="entry name" value="HAMP"/>
    <property type="match status" value="1"/>
</dbReference>
<dbReference type="Gene3D" id="3.30.565.10">
    <property type="entry name" value="Histidine kinase-like ATPase, C-terminal domain"/>
    <property type="match status" value="1"/>
</dbReference>
<keyword evidence="20" id="KW-1185">Reference proteome</keyword>
<keyword evidence="4" id="KW-1003">Cell membrane</keyword>
<dbReference type="SMART" id="SM00304">
    <property type="entry name" value="HAMP"/>
    <property type="match status" value="1"/>
</dbReference>
<evidence type="ECO:0000256" key="15">
    <source>
        <dbReference type="SAM" id="Phobius"/>
    </source>
</evidence>
<dbReference type="PANTHER" id="PTHR45453">
    <property type="entry name" value="PHOSPHATE REGULON SENSOR PROTEIN PHOR"/>
    <property type="match status" value="1"/>
</dbReference>
<sequence length="634" mass="71655">MKKRFAFLHSINFKIALSFILILIFTIEIIGAYFVRQLEEWNVSQFESNLVVPVYAMNRISENLNDNDKNTRKNINTTIQDFARNNSDITDIQVVDRNGVIVGTKDADRSAIIGRRTLKENIKQGISTNKKITQIYYDKNLGSSYESITPVSSPDNSTVVGAIYVKASMESVYQGISTIIVIFLTASLVAGLLGAIIAIFISRAITRPIGEMKQQAVRMAEGDYSGQVRVYSPDELGQLAMAVNDLSVKVEEATENSESERRRLDSVLTQMSDGVIATNRLGNITVINEMAREYLNKTEEEANGAQLVDILGIGDNTSFDELLENPEPMIIETTDFSDDEEDYDENDDNSLILNADFSLIQRNSGFISGMVCVLHDVTEQQKIDSERRQFVSNVSHELRTPLTSISSYIDALNNGAWKDQKLAPQFLNVTAEETDRMIRMIQDLLNLSRMDQGRSKLDKELVNFNEFFSYILDRFDMMLKKEKADAKEDDTKVVKNYRIKRIFTNKDLWVEIDTDKMTQVVDNIMNNAIKYSPDGGVITCRLLETNKHIIISVSDEGLGIPRKDIKKVFDRFYRVDKARSRKQGGTGLGLSISKEIVEQHKGRIWVNSAEGRGSTFYISLPFNPNETGGEWDEI</sequence>
<dbReference type="InterPro" id="IPR000014">
    <property type="entry name" value="PAS"/>
</dbReference>
<evidence type="ECO:0000256" key="8">
    <source>
        <dbReference type="ARBA" id="ARBA00022741"/>
    </source>
</evidence>
<dbReference type="PANTHER" id="PTHR45453:SF1">
    <property type="entry name" value="PHOSPHATE REGULON SENSOR PROTEIN PHOR"/>
    <property type="match status" value="1"/>
</dbReference>
<feature type="domain" description="PAS" evidence="17">
    <location>
        <begin position="260"/>
        <end position="325"/>
    </location>
</feature>
<feature type="transmembrane region" description="Helical" evidence="15">
    <location>
        <begin position="12"/>
        <end position="35"/>
    </location>
</feature>
<evidence type="ECO:0000259" key="17">
    <source>
        <dbReference type="PROSITE" id="PS50112"/>
    </source>
</evidence>
<name>A0ABW9PA84_9LACO</name>
<dbReference type="InterPro" id="IPR035965">
    <property type="entry name" value="PAS-like_dom_sf"/>
</dbReference>
<dbReference type="SUPFAM" id="SSF55874">
    <property type="entry name" value="ATPase domain of HSP90 chaperone/DNA topoisomerase II/histidine kinase"/>
    <property type="match status" value="1"/>
</dbReference>
<dbReference type="InterPro" id="IPR036890">
    <property type="entry name" value="HATPase_C_sf"/>
</dbReference>
<dbReference type="InterPro" id="IPR003594">
    <property type="entry name" value="HATPase_dom"/>
</dbReference>
<comment type="caution">
    <text evidence="19">The sequence shown here is derived from an EMBL/GenBank/DDBJ whole genome shotgun (WGS) entry which is preliminary data.</text>
</comment>
<keyword evidence="14" id="KW-0175">Coiled coil</keyword>
<dbReference type="GO" id="GO:0016301">
    <property type="term" value="F:kinase activity"/>
    <property type="evidence" value="ECO:0007669"/>
    <property type="project" value="UniProtKB-KW"/>
</dbReference>
<dbReference type="CDD" id="cd18773">
    <property type="entry name" value="PDC1_HK_sensor"/>
    <property type="match status" value="1"/>
</dbReference>
<keyword evidence="13 15" id="KW-0472">Membrane</keyword>
<evidence type="ECO:0000256" key="13">
    <source>
        <dbReference type="ARBA" id="ARBA00023136"/>
    </source>
</evidence>
<dbReference type="Pfam" id="PF00512">
    <property type="entry name" value="HisKA"/>
    <property type="match status" value="1"/>
</dbReference>
<dbReference type="InterPro" id="IPR029151">
    <property type="entry name" value="Sensor-like_sf"/>
</dbReference>
<keyword evidence="10" id="KW-0067">ATP-binding</keyword>
<accession>A0ABW9PA84</accession>
<evidence type="ECO:0000256" key="10">
    <source>
        <dbReference type="ARBA" id="ARBA00022840"/>
    </source>
</evidence>
<proteinExistence type="predicted"/>
<dbReference type="SMART" id="SM00091">
    <property type="entry name" value="PAS"/>
    <property type="match status" value="1"/>
</dbReference>
<dbReference type="CDD" id="cd00082">
    <property type="entry name" value="HisKA"/>
    <property type="match status" value="1"/>
</dbReference>
<dbReference type="Pfam" id="PF13426">
    <property type="entry name" value="PAS_9"/>
    <property type="match status" value="1"/>
</dbReference>
<dbReference type="SUPFAM" id="SSF55785">
    <property type="entry name" value="PYP-like sensor domain (PAS domain)"/>
    <property type="match status" value="1"/>
</dbReference>
<dbReference type="InterPro" id="IPR003660">
    <property type="entry name" value="HAMP_dom"/>
</dbReference>
<feature type="transmembrane region" description="Helical" evidence="15">
    <location>
        <begin position="176"/>
        <end position="201"/>
    </location>
</feature>
<gene>
    <name evidence="19" type="primary">walK</name>
    <name evidence="19" type="ORF">FHL03_10075</name>
</gene>
<feature type="domain" description="HAMP" evidence="18">
    <location>
        <begin position="203"/>
        <end position="255"/>
    </location>
</feature>